<keyword evidence="3" id="KW-1003">Cell membrane</keyword>
<gene>
    <name evidence="6" type="ORF">OZ415_00905</name>
</gene>
<dbReference type="GO" id="GO:0015871">
    <property type="term" value="P:choline transport"/>
    <property type="evidence" value="ECO:0007669"/>
    <property type="project" value="TreeGrafter"/>
</dbReference>
<dbReference type="GO" id="GO:0015226">
    <property type="term" value="F:carnitine transmembrane transporter activity"/>
    <property type="evidence" value="ECO:0007669"/>
    <property type="project" value="TreeGrafter"/>
</dbReference>
<accession>A0AA47J0B9</accession>
<comment type="subcellular location">
    <subcellularLocation>
        <location evidence="1">Cell membrane</location>
    </subcellularLocation>
</comment>
<evidence type="ECO:0000256" key="3">
    <source>
        <dbReference type="ARBA" id="ARBA00022475"/>
    </source>
</evidence>
<dbReference type="PANTHER" id="PTHR47737:SF1">
    <property type="entry name" value="GLYCINE BETAINE_PROLINE BETAINE TRANSPORT SYSTEM PERMEASE PROTEIN PROW"/>
    <property type="match status" value="1"/>
</dbReference>
<protein>
    <submittedName>
        <fullName evidence="6">Glycine betaine ABC transporter substrate-binding protein</fullName>
    </submittedName>
</protein>
<keyword evidence="2" id="KW-0813">Transport</keyword>
<evidence type="ECO:0000256" key="1">
    <source>
        <dbReference type="ARBA" id="ARBA00004236"/>
    </source>
</evidence>
<dbReference type="GO" id="GO:0031460">
    <property type="term" value="P:glycine betaine transport"/>
    <property type="evidence" value="ECO:0007669"/>
    <property type="project" value="TreeGrafter"/>
</dbReference>
<evidence type="ECO:0000313" key="7">
    <source>
        <dbReference type="Proteomes" id="UP001164714"/>
    </source>
</evidence>
<sequence>MKKKLKGIWIAVIAVLGLILTFGSAGAYSSNAFNLLSVGSSGSKGNINLSYVTWDTEIASTNVIAEVLRQAGYTVETTPLDNAIMWSSVASNEADAMVGAWLPNTHAPQYEQYGDQMEDLGPNLEGAITGLTVPTYMEDVNSIEDLSDQANQTITGIEPGAGVVAAAENAVDTYSNLSDWTVQTSSSGAMTTELGTSIANEEEIVITGWSPHWMFQEYDLKYLEDTEGIFGDGETINTMVRLGLQDDMPEAYQILDNFFWEVEDMESVMAEINDGADPQIAAQAWIEENQETVNQWLAVEE</sequence>
<name>A0AA47J0B9_9LACT</name>
<dbReference type="Gene3D" id="3.40.190.100">
    <property type="entry name" value="Glycine betaine-binding periplasmic protein, domain 2"/>
    <property type="match status" value="1"/>
</dbReference>
<keyword evidence="4" id="KW-0472">Membrane</keyword>
<reference evidence="6" key="1">
    <citation type="submission" date="2022-12" db="EMBL/GenBank/DDBJ databases">
        <title>Whole genome sequence analysis of a duck derived balloon bacteium Aerococcus urinaeequi henan2020.</title>
        <authorList>
            <person name="Zhang H."/>
            <person name="Qiao H.X."/>
            <person name="Bian C.Z."/>
            <person name="Shu J.C."/>
        </authorList>
    </citation>
    <scope>NUCLEOTIDE SEQUENCE</scope>
    <source>
        <strain evidence="6">2020-HN-1</strain>
    </source>
</reference>
<evidence type="ECO:0000313" key="6">
    <source>
        <dbReference type="EMBL" id="WAT24699.1"/>
    </source>
</evidence>
<dbReference type="Proteomes" id="UP001164714">
    <property type="component" value="Chromosome"/>
</dbReference>
<dbReference type="SUPFAM" id="SSF53850">
    <property type="entry name" value="Periplasmic binding protein-like II"/>
    <property type="match status" value="1"/>
</dbReference>
<proteinExistence type="predicted"/>
<dbReference type="PANTHER" id="PTHR47737">
    <property type="entry name" value="GLYCINE BETAINE/PROLINE BETAINE TRANSPORT SYSTEM PERMEASE PROTEIN PROW"/>
    <property type="match status" value="1"/>
</dbReference>
<dbReference type="InterPro" id="IPR007210">
    <property type="entry name" value="ABC_Gly_betaine_transp_sub-bd"/>
</dbReference>
<dbReference type="EMBL" id="CP114063">
    <property type="protein sequence ID" value="WAT24699.1"/>
    <property type="molecule type" value="Genomic_DNA"/>
</dbReference>
<evidence type="ECO:0000259" key="5">
    <source>
        <dbReference type="Pfam" id="PF04069"/>
    </source>
</evidence>
<organism evidence="6 7">
    <name type="scientific">Aerococcus urinaeequi</name>
    <dbReference type="NCBI Taxonomy" id="51665"/>
    <lineage>
        <taxon>Bacteria</taxon>
        <taxon>Bacillati</taxon>
        <taxon>Bacillota</taxon>
        <taxon>Bacilli</taxon>
        <taxon>Lactobacillales</taxon>
        <taxon>Aerococcaceae</taxon>
        <taxon>Aerococcus</taxon>
    </lineage>
</organism>
<feature type="domain" description="ABC-type glycine betaine transport system substrate-binding" evidence="5">
    <location>
        <begin position="46"/>
        <end position="288"/>
    </location>
</feature>
<dbReference type="AlphaFoldDB" id="A0AA47J0B9"/>
<dbReference type="Pfam" id="PF04069">
    <property type="entry name" value="OpuAC"/>
    <property type="match status" value="1"/>
</dbReference>
<evidence type="ECO:0000256" key="2">
    <source>
        <dbReference type="ARBA" id="ARBA00022448"/>
    </source>
</evidence>
<evidence type="ECO:0000256" key="4">
    <source>
        <dbReference type="ARBA" id="ARBA00023136"/>
    </source>
</evidence>
<dbReference type="CDD" id="cd13639">
    <property type="entry name" value="PBP2_OpuAC_like"/>
    <property type="match status" value="1"/>
</dbReference>
<dbReference type="GO" id="GO:0005275">
    <property type="term" value="F:amine transmembrane transporter activity"/>
    <property type="evidence" value="ECO:0007669"/>
    <property type="project" value="TreeGrafter"/>
</dbReference>
<dbReference type="Gene3D" id="3.40.190.10">
    <property type="entry name" value="Periplasmic binding protein-like II"/>
    <property type="match status" value="1"/>
</dbReference>
<dbReference type="GO" id="GO:0043190">
    <property type="term" value="C:ATP-binding cassette (ABC) transporter complex"/>
    <property type="evidence" value="ECO:0007669"/>
    <property type="project" value="InterPro"/>
</dbReference>